<dbReference type="EMBL" id="CP139558">
    <property type="protein sequence ID" value="WPU96324.1"/>
    <property type="molecule type" value="Genomic_DNA"/>
</dbReference>
<dbReference type="InterPro" id="IPR016032">
    <property type="entry name" value="Sig_transdc_resp-reg_C-effctor"/>
</dbReference>
<dbReference type="Pfam" id="PF00072">
    <property type="entry name" value="Response_reg"/>
    <property type="match status" value="1"/>
</dbReference>
<dbReference type="Gene3D" id="1.10.10.10">
    <property type="entry name" value="Winged helix-like DNA-binding domain superfamily/Winged helix DNA-binding domain"/>
    <property type="match status" value="1"/>
</dbReference>
<dbReference type="PROSITE" id="PS00622">
    <property type="entry name" value="HTH_LUXR_1"/>
    <property type="match status" value="1"/>
</dbReference>
<dbReference type="InterPro" id="IPR058245">
    <property type="entry name" value="NreC/VraR/RcsB-like_REC"/>
</dbReference>
<dbReference type="PANTHER" id="PTHR43214">
    <property type="entry name" value="TWO-COMPONENT RESPONSE REGULATOR"/>
    <property type="match status" value="1"/>
</dbReference>
<evidence type="ECO:0000256" key="5">
    <source>
        <dbReference type="PROSITE-ProRule" id="PRU00169"/>
    </source>
</evidence>
<protein>
    <submittedName>
        <fullName evidence="8">Response regulator transcription factor</fullName>
    </submittedName>
</protein>
<dbReference type="InterPro" id="IPR039420">
    <property type="entry name" value="WalR-like"/>
</dbReference>
<feature type="domain" description="HTH luxR-type" evidence="6">
    <location>
        <begin position="145"/>
        <end position="210"/>
    </location>
</feature>
<dbReference type="InterPro" id="IPR001789">
    <property type="entry name" value="Sig_transdc_resp-reg_receiver"/>
</dbReference>
<feature type="modified residue" description="4-aspartylphosphate" evidence="5">
    <location>
        <position position="60"/>
    </location>
</feature>
<dbReference type="PRINTS" id="PR00038">
    <property type="entry name" value="HTHLUXR"/>
</dbReference>
<reference evidence="8 9" key="1">
    <citation type="submission" date="2023-11" db="EMBL/GenBank/DDBJ databases">
        <title>Analysis of the Genomes of Mucilaginibacter gossypii cycad 4 and M. sabulilitoris SNA2: microbes with the potential for plant growth promotion.</title>
        <authorList>
            <person name="Hirsch A.M."/>
            <person name="Humm E."/>
            <person name="Rubbi M."/>
            <person name="Del Vecchio G."/>
            <person name="Ha S.M."/>
            <person name="Pellegrini M."/>
            <person name="Gunsalus R.P."/>
        </authorList>
    </citation>
    <scope>NUCLEOTIDE SEQUENCE [LARGE SCALE GENOMIC DNA]</scope>
    <source>
        <strain evidence="8 9">SNA2</strain>
    </source>
</reference>
<dbReference type="Pfam" id="PF00196">
    <property type="entry name" value="GerE"/>
    <property type="match status" value="1"/>
</dbReference>
<keyword evidence="4" id="KW-0804">Transcription</keyword>
<proteinExistence type="predicted"/>
<evidence type="ECO:0000259" key="6">
    <source>
        <dbReference type="PROSITE" id="PS50043"/>
    </source>
</evidence>
<keyword evidence="9" id="KW-1185">Reference proteome</keyword>
<dbReference type="SMART" id="SM00421">
    <property type="entry name" value="HTH_LUXR"/>
    <property type="match status" value="1"/>
</dbReference>
<dbReference type="CDD" id="cd06170">
    <property type="entry name" value="LuxR_C_like"/>
    <property type="match status" value="1"/>
</dbReference>
<evidence type="ECO:0000313" key="9">
    <source>
        <dbReference type="Proteomes" id="UP001324380"/>
    </source>
</evidence>
<evidence type="ECO:0000259" key="7">
    <source>
        <dbReference type="PROSITE" id="PS50110"/>
    </source>
</evidence>
<dbReference type="SUPFAM" id="SSF46894">
    <property type="entry name" value="C-terminal effector domain of the bipartite response regulators"/>
    <property type="match status" value="1"/>
</dbReference>
<keyword evidence="1 5" id="KW-0597">Phosphoprotein</keyword>
<dbReference type="PROSITE" id="PS50043">
    <property type="entry name" value="HTH_LUXR_2"/>
    <property type="match status" value="1"/>
</dbReference>
<gene>
    <name evidence="8" type="ORF">SNE25_12425</name>
</gene>
<evidence type="ECO:0000256" key="2">
    <source>
        <dbReference type="ARBA" id="ARBA00023015"/>
    </source>
</evidence>
<dbReference type="RefSeq" id="WP_321565423.1">
    <property type="nucleotide sequence ID" value="NZ_CP139558.1"/>
</dbReference>
<dbReference type="SUPFAM" id="SSF52172">
    <property type="entry name" value="CheY-like"/>
    <property type="match status" value="1"/>
</dbReference>
<dbReference type="CDD" id="cd17535">
    <property type="entry name" value="REC_NarL-like"/>
    <property type="match status" value="1"/>
</dbReference>
<dbReference type="SMART" id="SM00448">
    <property type="entry name" value="REC"/>
    <property type="match status" value="1"/>
</dbReference>
<accession>A0ABZ0TTS9</accession>
<dbReference type="InterPro" id="IPR000792">
    <property type="entry name" value="Tscrpt_reg_LuxR_C"/>
</dbReference>
<evidence type="ECO:0000313" key="8">
    <source>
        <dbReference type="EMBL" id="WPU96324.1"/>
    </source>
</evidence>
<keyword evidence="2" id="KW-0805">Transcription regulation</keyword>
<evidence type="ECO:0000256" key="3">
    <source>
        <dbReference type="ARBA" id="ARBA00023125"/>
    </source>
</evidence>
<dbReference type="Gene3D" id="3.40.50.2300">
    <property type="match status" value="1"/>
</dbReference>
<evidence type="ECO:0000256" key="1">
    <source>
        <dbReference type="ARBA" id="ARBA00022553"/>
    </source>
</evidence>
<name>A0ABZ0TTS9_9SPHI</name>
<dbReference type="InterPro" id="IPR011006">
    <property type="entry name" value="CheY-like_superfamily"/>
</dbReference>
<evidence type="ECO:0000256" key="4">
    <source>
        <dbReference type="ARBA" id="ARBA00023163"/>
    </source>
</evidence>
<feature type="domain" description="Response regulatory" evidence="7">
    <location>
        <begin position="9"/>
        <end position="125"/>
    </location>
</feature>
<keyword evidence="3" id="KW-0238">DNA-binding</keyword>
<dbReference type="PANTHER" id="PTHR43214:SF41">
    <property type="entry name" value="NITRATE_NITRITE RESPONSE REGULATOR PROTEIN NARP"/>
    <property type="match status" value="1"/>
</dbReference>
<sequence>MQHTEQELSVIIIEDHSIVIEGLCSILQDLDNIQVAGTFLNGENALEYLQSARPDVVFLDISLPEMSGIEVCRAIKQIDSSIKIIALSNHTEKSVITEMMQSGANGYLLKNTSKQDLVSAIFQVLDGQCTINGEVQKILFSPGTSSTNAPRLTKREKEILELVSDGITTNVIAERLFISPQTVETHRRNLMQKLEVHNTAALIKKVMELNLIA</sequence>
<dbReference type="InterPro" id="IPR036388">
    <property type="entry name" value="WH-like_DNA-bd_sf"/>
</dbReference>
<dbReference type="Proteomes" id="UP001324380">
    <property type="component" value="Chromosome"/>
</dbReference>
<dbReference type="PROSITE" id="PS50110">
    <property type="entry name" value="RESPONSE_REGULATORY"/>
    <property type="match status" value="1"/>
</dbReference>
<organism evidence="8 9">
    <name type="scientific">Mucilaginibacter sabulilitoris</name>
    <dbReference type="NCBI Taxonomy" id="1173583"/>
    <lineage>
        <taxon>Bacteria</taxon>
        <taxon>Pseudomonadati</taxon>
        <taxon>Bacteroidota</taxon>
        <taxon>Sphingobacteriia</taxon>
        <taxon>Sphingobacteriales</taxon>
        <taxon>Sphingobacteriaceae</taxon>
        <taxon>Mucilaginibacter</taxon>
    </lineage>
</organism>